<dbReference type="KEGG" id="ahm:TL08_23340"/>
<evidence type="ECO:0000256" key="4">
    <source>
        <dbReference type="ARBA" id="ARBA00022723"/>
    </source>
</evidence>
<keyword evidence="11" id="KW-1185">Reference proteome</keyword>
<dbReference type="NCBIfam" id="TIGR00218">
    <property type="entry name" value="manA"/>
    <property type="match status" value="1"/>
</dbReference>
<feature type="active site" evidence="7">
    <location>
        <position position="286"/>
    </location>
</feature>
<dbReference type="InterPro" id="IPR014710">
    <property type="entry name" value="RmlC-like_jellyroll"/>
</dbReference>
<feature type="binding site" evidence="8">
    <location>
        <position position="103"/>
    </location>
    <ligand>
        <name>Zn(2+)</name>
        <dbReference type="ChEBI" id="CHEBI:29105"/>
    </ligand>
</feature>
<dbReference type="PANTHER" id="PTHR10309">
    <property type="entry name" value="MANNOSE-6-PHOSPHATE ISOMERASE"/>
    <property type="match status" value="1"/>
</dbReference>
<keyword evidence="4 8" id="KW-0479">Metal-binding</keyword>
<comment type="catalytic activity">
    <reaction evidence="1">
        <text>D-mannose 6-phosphate = D-fructose 6-phosphate</text>
        <dbReference type="Rhea" id="RHEA:12356"/>
        <dbReference type="ChEBI" id="CHEBI:58735"/>
        <dbReference type="ChEBI" id="CHEBI:61527"/>
        <dbReference type="EC" id="5.3.1.8"/>
    </reaction>
</comment>
<dbReference type="GO" id="GO:0008270">
    <property type="term" value="F:zinc ion binding"/>
    <property type="evidence" value="ECO:0007669"/>
    <property type="project" value="InterPro"/>
</dbReference>
<reference evidence="11" key="1">
    <citation type="submission" date="2016-03" db="EMBL/GenBank/DDBJ databases">
        <title>Complete genome sequence of the type strain Actinoalloteichus hymeniacidonis DSM 45092.</title>
        <authorList>
            <person name="Schaffert L."/>
            <person name="Albersmeier A."/>
            <person name="Winkler A."/>
            <person name="Kalinowski J."/>
            <person name="Zotchev S."/>
            <person name="Ruckert C."/>
        </authorList>
    </citation>
    <scope>NUCLEOTIDE SEQUENCE [LARGE SCALE GENOMIC DNA]</scope>
    <source>
        <strain evidence="11">HPA177(T) (DSM 45092(T))</strain>
    </source>
</reference>
<protein>
    <recommendedName>
        <fullName evidence="3">mannose-6-phosphate isomerase</fullName>
        <ecNumber evidence="3">5.3.1.8</ecNumber>
    </recommendedName>
</protein>
<dbReference type="InterPro" id="IPR016305">
    <property type="entry name" value="Mannose-6-P_Isomerase"/>
</dbReference>
<dbReference type="GO" id="GO:0005829">
    <property type="term" value="C:cytosol"/>
    <property type="evidence" value="ECO:0007669"/>
    <property type="project" value="TreeGrafter"/>
</dbReference>
<keyword evidence="6 10" id="KW-0413">Isomerase</keyword>
<dbReference type="Proteomes" id="UP000095210">
    <property type="component" value="Chromosome"/>
</dbReference>
<evidence type="ECO:0000256" key="3">
    <source>
        <dbReference type="ARBA" id="ARBA00011956"/>
    </source>
</evidence>
<name>A0AAC9HU05_9PSEU</name>
<evidence type="ECO:0000256" key="6">
    <source>
        <dbReference type="ARBA" id="ARBA00023235"/>
    </source>
</evidence>
<accession>A0AAC9HU05</accession>
<dbReference type="InterPro" id="IPR001250">
    <property type="entry name" value="Man6P_Isoase-1"/>
</dbReference>
<dbReference type="EC" id="5.3.1.8" evidence="3"/>
<dbReference type="PRINTS" id="PR00714">
    <property type="entry name" value="MAN6PISMRASE"/>
</dbReference>
<feature type="domain" description="Phosphomannose isomerase type I catalytic" evidence="9">
    <location>
        <begin position="7"/>
        <end position="154"/>
    </location>
</feature>
<dbReference type="InterPro" id="IPR046457">
    <property type="entry name" value="PMI_typeI_cat"/>
</dbReference>
<proteinExistence type="inferred from homology"/>
<comment type="similarity">
    <text evidence="2">Belongs to the mannose-6-phosphate isomerase type 1 family.</text>
</comment>
<evidence type="ECO:0000256" key="8">
    <source>
        <dbReference type="PIRSR" id="PIRSR001480-2"/>
    </source>
</evidence>
<feature type="binding site" evidence="8">
    <location>
        <position position="267"/>
    </location>
    <ligand>
        <name>Zn(2+)</name>
        <dbReference type="ChEBI" id="CHEBI:29105"/>
    </ligand>
</feature>
<organism evidence="10 11">
    <name type="scientific">Actinoalloteichus hymeniacidonis</name>
    <dbReference type="NCBI Taxonomy" id="340345"/>
    <lineage>
        <taxon>Bacteria</taxon>
        <taxon>Bacillati</taxon>
        <taxon>Actinomycetota</taxon>
        <taxon>Actinomycetes</taxon>
        <taxon>Pseudonocardiales</taxon>
        <taxon>Pseudonocardiaceae</taxon>
        <taxon>Actinoalloteichus</taxon>
    </lineage>
</organism>
<evidence type="ECO:0000313" key="11">
    <source>
        <dbReference type="Proteomes" id="UP000095210"/>
    </source>
</evidence>
<dbReference type="GO" id="GO:0004476">
    <property type="term" value="F:mannose-6-phosphate isomerase activity"/>
    <property type="evidence" value="ECO:0007669"/>
    <property type="project" value="UniProtKB-EC"/>
</dbReference>
<dbReference type="SUPFAM" id="SSF51182">
    <property type="entry name" value="RmlC-like cupins"/>
    <property type="match status" value="1"/>
</dbReference>
<keyword evidence="5 8" id="KW-0862">Zinc</keyword>
<dbReference type="GO" id="GO:0005975">
    <property type="term" value="P:carbohydrate metabolic process"/>
    <property type="evidence" value="ECO:0007669"/>
    <property type="project" value="InterPro"/>
</dbReference>
<evidence type="ECO:0000256" key="2">
    <source>
        <dbReference type="ARBA" id="ARBA00010772"/>
    </source>
</evidence>
<dbReference type="PIRSF" id="PIRSF001480">
    <property type="entry name" value="Mannose-6-phosphate_isomerase"/>
    <property type="match status" value="1"/>
</dbReference>
<dbReference type="Pfam" id="PF20511">
    <property type="entry name" value="PMI_typeI_cat"/>
    <property type="match status" value="1"/>
</dbReference>
<evidence type="ECO:0000256" key="1">
    <source>
        <dbReference type="ARBA" id="ARBA00000757"/>
    </source>
</evidence>
<dbReference type="AlphaFoldDB" id="A0AAC9HU05"/>
<evidence type="ECO:0000256" key="7">
    <source>
        <dbReference type="PIRSR" id="PIRSR001480-1"/>
    </source>
</evidence>
<dbReference type="Gene3D" id="2.60.120.10">
    <property type="entry name" value="Jelly Rolls"/>
    <property type="match status" value="2"/>
</dbReference>
<dbReference type="EMBL" id="CP014859">
    <property type="protein sequence ID" value="AOS65448.1"/>
    <property type="molecule type" value="Genomic_DNA"/>
</dbReference>
<evidence type="ECO:0000313" key="10">
    <source>
        <dbReference type="EMBL" id="AOS65448.1"/>
    </source>
</evidence>
<evidence type="ECO:0000256" key="5">
    <source>
        <dbReference type="ARBA" id="ARBA00022833"/>
    </source>
</evidence>
<dbReference type="InterPro" id="IPR011051">
    <property type="entry name" value="RmlC_Cupin_sf"/>
</dbReference>
<dbReference type="PANTHER" id="PTHR10309:SF0">
    <property type="entry name" value="MANNOSE-6-PHOSPHATE ISOMERASE"/>
    <property type="match status" value="1"/>
</dbReference>
<comment type="cofactor">
    <cofactor evidence="8">
        <name>Zn(2+)</name>
        <dbReference type="ChEBI" id="CHEBI:29105"/>
    </cofactor>
    <text evidence="8">Binds 1 zinc ion per subunit.</text>
</comment>
<feature type="binding site" evidence="8">
    <location>
        <position position="138"/>
    </location>
    <ligand>
        <name>Zn(2+)</name>
        <dbReference type="ChEBI" id="CHEBI:29105"/>
    </ligand>
</feature>
<feature type="binding site" evidence="8">
    <location>
        <position position="101"/>
    </location>
    <ligand>
        <name>Zn(2+)</name>
        <dbReference type="ChEBI" id="CHEBI:29105"/>
    </ligand>
</feature>
<dbReference type="CDD" id="cd07011">
    <property type="entry name" value="cupin_PMI_type_I_N"/>
    <property type="match status" value="1"/>
</dbReference>
<gene>
    <name evidence="10" type="ORF">TL08_23340</name>
</gene>
<dbReference type="GO" id="GO:0009298">
    <property type="term" value="P:GDP-mannose biosynthetic process"/>
    <property type="evidence" value="ECO:0007669"/>
    <property type="project" value="InterPro"/>
</dbReference>
<evidence type="ECO:0000259" key="9">
    <source>
        <dbReference type="Pfam" id="PF20511"/>
    </source>
</evidence>
<dbReference type="Gene3D" id="1.10.441.10">
    <property type="entry name" value="Phosphomannose Isomerase, domain 2"/>
    <property type="match status" value="1"/>
</dbReference>
<sequence>MTEVDLLRNPVRPYAWGSRTAISTLLGLPVPAPHPEAELWLGAHPSDSSTLVRADGSEAALVEVLHADPHRQLGQACAQRWGGRLPFLMKVLAADEPLSLQAHPSAEQAAEGFEREERAGVPLDASERNYRDRSHKPELICALTEFHALAGFRDADRTVELLNELDVPELAHYVDLLAAVPGPEGLRALFTTLITLPQAAVDALLPPVLDGCVRHLQAHGPYDRECRTVLELGEAYPGDAGVLAALLLNRIVLAPGEAMYLPAGNLHSYLRGTGVEIMANSDNVLRGGLTPKHVDVPELMRVLDFRGGDMPLLTGERQRDCVTVYPTEAVEFELSRLDWAERAINPLGIVDGDGLAGTDVGDSTVRLEPVGPQVLLCTAGRVRLLAEDGGTLTISRGQAVWLAAADPAVEVVPVECDESGRTQVFHATAPS</sequence>